<comment type="caution">
    <text evidence="1">The sequence shown here is derived from an EMBL/GenBank/DDBJ whole genome shotgun (WGS) entry which is preliminary data.</text>
</comment>
<dbReference type="Proteomes" id="UP000182229">
    <property type="component" value="Unassembled WGS sequence"/>
</dbReference>
<dbReference type="AlphaFoldDB" id="A0A1L9AWH7"/>
<keyword evidence="2" id="KW-1185">Reference proteome</keyword>
<sequence>MTPNIHYENREIEGERLELSKGGIYWLGPNVTLRRCTLVLGVASRWLNLVSGQLIDCTIQAKGELKNLRWTTMGLKGCRFTGRFTGNDFGFREEHFDKWRLGGLEDCDFSGARLDACRFYGCDMRTVRLPRWPCFTLLEPRRRAAELRCVEWPGRFGRVVIEDLVEQEEIMVALAYHAPAIAEQLDTTAEELRAALEGLAGVIM</sequence>
<gene>
    <name evidence="1" type="ORF">BON30_43340</name>
</gene>
<accession>A0A1L9AWH7</accession>
<dbReference type="RefSeq" id="WP_071904479.1">
    <property type="nucleotide sequence ID" value="NZ_MPIN01000019.1"/>
</dbReference>
<proteinExistence type="predicted"/>
<name>A0A1L9AWH7_9BACT</name>
<reference evidence="2" key="1">
    <citation type="submission" date="2016-11" db="EMBL/GenBank/DDBJ databases">
        <authorList>
            <person name="Shukria A."/>
            <person name="Stevens D.C."/>
        </authorList>
    </citation>
    <scope>NUCLEOTIDE SEQUENCE [LARGE SCALE GENOMIC DNA]</scope>
    <source>
        <strain evidence="2">Cbfe23</strain>
    </source>
</reference>
<reference evidence="1 2" key="2">
    <citation type="submission" date="2016-12" db="EMBL/GenBank/DDBJ databases">
        <title>Draft Genome Sequence of Cystobacter ferrugineus Strain Cbfe23.</title>
        <authorList>
            <person name="Akbar S."/>
            <person name="Dowd S.E."/>
            <person name="Stevens D.C."/>
        </authorList>
    </citation>
    <scope>NUCLEOTIDE SEQUENCE [LARGE SCALE GENOMIC DNA]</scope>
    <source>
        <strain evidence="1 2">Cbfe23</strain>
    </source>
</reference>
<evidence type="ECO:0000313" key="2">
    <source>
        <dbReference type="Proteomes" id="UP000182229"/>
    </source>
</evidence>
<dbReference type="EMBL" id="MPIN01000019">
    <property type="protein sequence ID" value="OJH34371.1"/>
    <property type="molecule type" value="Genomic_DNA"/>
</dbReference>
<dbReference type="Gene3D" id="2.160.20.80">
    <property type="entry name" value="E3 ubiquitin-protein ligase SopA"/>
    <property type="match status" value="1"/>
</dbReference>
<dbReference type="OrthoDB" id="2587127at2"/>
<evidence type="ECO:0008006" key="3">
    <source>
        <dbReference type="Google" id="ProtNLM"/>
    </source>
</evidence>
<organism evidence="1 2">
    <name type="scientific">Cystobacter ferrugineus</name>
    <dbReference type="NCBI Taxonomy" id="83449"/>
    <lineage>
        <taxon>Bacteria</taxon>
        <taxon>Pseudomonadati</taxon>
        <taxon>Myxococcota</taxon>
        <taxon>Myxococcia</taxon>
        <taxon>Myxococcales</taxon>
        <taxon>Cystobacterineae</taxon>
        <taxon>Archangiaceae</taxon>
        <taxon>Cystobacter</taxon>
    </lineage>
</organism>
<protein>
    <recommendedName>
        <fullName evidence="3">Pentapeptide repeat-containing protein</fullName>
    </recommendedName>
</protein>
<evidence type="ECO:0000313" key="1">
    <source>
        <dbReference type="EMBL" id="OJH34371.1"/>
    </source>
</evidence>